<feature type="region of interest" description="Disordered" evidence="1">
    <location>
        <begin position="63"/>
        <end position="117"/>
    </location>
</feature>
<sequence>MTGTSGGEPVPGEAGAPAAAPAGGRDRARDAVFLRVVLVGGALLAVGLAVVLFFVGTAVGGAADARGSDPGPAGVGAPSSATATPAPTPSPTPAPTPSPDPAAAALPTGPAAPGVQDWDALAGGECISGFTSPWSEQFTVVDCAGEHTAQLVTRGLFTDPADPASATALFPGEAELTGRLNLLCTAPAVLDYAAAEALPDVQWQAAYPVTEAEWTAGDRSYYCFFSRASGEPLGASLVAPPA</sequence>
<accession>A0AA41XBN4</accession>
<keyword evidence="2" id="KW-0812">Transmembrane</keyword>
<dbReference type="EMBL" id="JANLCK010000002">
    <property type="protein sequence ID" value="MCS5725251.1"/>
    <property type="molecule type" value="Genomic_DNA"/>
</dbReference>
<keyword evidence="2" id="KW-1133">Transmembrane helix</keyword>
<gene>
    <name evidence="3" type="ORF">N1028_05015</name>
</gene>
<reference evidence="3" key="1">
    <citation type="submission" date="2022-08" db="EMBL/GenBank/DDBJ databases">
        <authorList>
            <person name="Deng Y."/>
            <person name="Han X.-F."/>
            <person name="Zhang Y.-Q."/>
        </authorList>
    </citation>
    <scope>NUCLEOTIDE SEQUENCE</scope>
    <source>
        <strain evidence="3">CPCC 203407</strain>
    </source>
</reference>
<feature type="region of interest" description="Disordered" evidence="1">
    <location>
        <begin position="1"/>
        <end position="24"/>
    </location>
</feature>
<evidence type="ECO:0000256" key="1">
    <source>
        <dbReference type="SAM" id="MobiDB-lite"/>
    </source>
</evidence>
<evidence type="ECO:0008006" key="5">
    <source>
        <dbReference type="Google" id="ProtNLM"/>
    </source>
</evidence>
<feature type="transmembrane region" description="Helical" evidence="2">
    <location>
        <begin position="32"/>
        <end position="55"/>
    </location>
</feature>
<evidence type="ECO:0000313" key="3">
    <source>
        <dbReference type="EMBL" id="MCS5725251.1"/>
    </source>
</evidence>
<proteinExistence type="predicted"/>
<feature type="compositionally biased region" description="Pro residues" evidence="1">
    <location>
        <begin position="86"/>
        <end position="100"/>
    </location>
</feature>
<comment type="caution">
    <text evidence="3">The sequence shown here is derived from an EMBL/GenBank/DDBJ whole genome shotgun (WGS) entry which is preliminary data.</text>
</comment>
<evidence type="ECO:0000256" key="2">
    <source>
        <dbReference type="SAM" id="Phobius"/>
    </source>
</evidence>
<feature type="compositionally biased region" description="Low complexity" evidence="1">
    <location>
        <begin position="7"/>
        <end position="23"/>
    </location>
</feature>
<protein>
    <recommendedName>
        <fullName evidence="5">Septum formation-related domain-containing protein</fullName>
    </recommendedName>
</protein>
<organism evidence="3 4">
    <name type="scientific">Herbiconiux oxytropis</name>
    <dbReference type="NCBI Taxonomy" id="2970915"/>
    <lineage>
        <taxon>Bacteria</taxon>
        <taxon>Bacillati</taxon>
        <taxon>Actinomycetota</taxon>
        <taxon>Actinomycetes</taxon>
        <taxon>Micrococcales</taxon>
        <taxon>Microbacteriaceae</taxon>
        <taxon>Herbiconiux</taxon>
    </lineage>
</organism>
<keyword evidence="4" id="KW-1185">Reference proteome</keyword>
<dbReference type="RefSeq" id="WP_259525725.1">
    <property type="nucleotide sequence ID" value="NZ_JANLCK010000002.1"/>
</dbReference>
<dbReference type="Proteomes" id="UP001165587">
    <property type="component" value="Unassembled WGS sequence"/>
</dbReference>
<dbReference type="AlphaFoldDB" id="A0AA41XBN4"/>
<keyword evidence="2" id="KW-0472">Membrane</keyword>
<feature type="compositionally biased region" description="Low complexity" evidence="1">
    <location>
        <begin position="101"/>
        <end position="113"/>
    </location>
</feature>
<name>A0AA41XBN4_9MICO</name>
<evidence type="ECO:0000313" key="4">
    <source>
        <dbReference type="Proteomes" id="UP001165587"/>
    </source>
</evidence>